<dbReference type="Proteomes" id="UP000587527">
    <property type="component" value="Unassembled WGS sequence"/>
</dbReference>
<dbReference type="EMBL" id="JACHMN010000003">
    <property type="protein sequence ID" value="MBB5873840.1"/>
    <property type="molecule type" value="Genomic_DNA"/>
</dbReference>
<dbReference type="Gene3D" id="3.40.50.720">
    <property type="entry name" value="NAD(P)-binding Rossmann-like Domain"/>
    <property type="match status" value="1"/>
</dbReference>
<dbReference type="PANTHER" id="PTHR43580:SF2">
    <property type="entry name" value="CYTOKINE-LIKE NUCLEAR FACTOR N-PAC"/>
    <property type="match status" value="1"/>
</dbReference>
<dbReference type="InterPro" id="IPR015815">
    <property type="entry name" value="HIBADH-related"/>
</dbReference>
<dbReference type="InterPro" id="IPR051265">
    <property type="entry name" value="HIBADH-related_NP60_sf"/>
</dbReference>
<dbReference type="InterPro" id="IPR008927">
    <property type="entry name" value="6-PGluconate_DH-like_C_sf"/>
</dbReference>
<name>A0A841C4E4_9ACTN</name>
<dbReference type="Pfam" id="PF03446">
    <property type="entry name" value="NAD_binding_2"/>
    <property type="match status" value="1"/>
</dbReference>
<dbReference type="GO" id="GO:0050661">
    <property type="term" value="F:NADP binding"/>
    <property type="evidence" value="ECO:0007669"/>
    <property type="project" value="InterPro"/>
</dbReference>
<feature type="domain" description="6-phosphogluconate dehydrogenase NADP-binding" evidence="4">
    <location>
        <begin position="2"/>
        <end position="139"/>
    </location>
</feature>
<dbReference type="InterPro" id="IPR013328">
    <property type="entry name" value="6PGD_dom2"/>
</dbReference>
<dbReference type="InterPro" id="IPR036291">
    <property type="entry name" value="NAD(P)-bd_dom_sf"/>
</dbReference>
<accession>A0A841C4E4</accession>
<dbReference type="Pfam" id="PF09130">
    <property type="entry name" value="DUF1932"/>
    <property type="match status" value="1"/>
</dbReference>
<feature type="active site" evidence="3">
    <location>
        <position position="167"/>
    </location>
</feature>
<evidence type="ECO:0000259" key="5">
    <source>
        <dbReference type="Pfam" id="PF09130"/>
    </source>
</evidence>
<evidence type="ECO:0000256" key="1">
    <source>
        <dbReference type="ARBA" id="ARBA00009080"/>
    </source>
</evidence>
<keyword evidence="2" id="KW-0560">Oxidoreductase</keyword>
<reference evidence="6 7" key="1">
    <citation type="submission" date="2020-08" db="EMBL/GenBank/DDBJ databases">
        <title>Sequencing the genomes of 1000 actinobacteria strains.</title>
        <authorList>
            <person name="Klenk H.-P."/>
        </authorList>
    </citation>
    <scope>NUCLEOTIDE SEQUENCE [LARGE SCALE GENOMIC DNA]</scope>
    <source>
        <strain evidence="6 7">DSM 45362</strain>
    </source>
</reference>
<dbReference type="AlphaFoldDB" id="A0A841C4E4"/>
<sequence length="282" mass="28174">MIGLVGAGHMGSSLGAVLRRGGHEVATSLAGRSRRTAGLVGEAGITVLPHLADVLERAEVVLVVTPPGAARDAARSIAVAATATGARPLIADLNATSPATVADLVGILAEAGLDLVDGSISGPPPLVKPGARIYLSGPRATEVAALSWRDVTPIVVAGPAGAASAVKMSTASVYKGLMGLLAQAMASAEHYGVLDTVMADLGGEFGTPPDVARAATKAHRYVAEMREIASAQAAAGLSGSLFEGFAEVYAAIARSELAAGDPENVSGKLTATEVARGLRVSD</sequence>
<protein>
    <submittedName>
        <fullName evidence="6">3-hydroxyisobutyrate dehydrogenase-like beta-hydroxyacid dehydrogenase</fullName>
    </submittedName>
</protein>
<dbReference type="InterPro" id="IPR015814">
    <property type="entry name" value="Pgluconate_DH_NAD-bd_C"/>
</dbReference>
<dbReference type="RefSeq" id="WP_246467570.1">
    <property type="nucleotide sequence ID" value="NZ_JACHMN010000003.1"/>
</dbReference>
<dbReference type="SUPFAM" id="SSF48179">
    <property type="entry name" value="6-phosphogluconate dehydrogenase C-terminal domain-like"/>
    <property type="match status" value="1"/>
</dbReference>
<feature type="domain" description="Phosphogluconate dehydrogenase NAD-binding putative C-terminal" evidence="5">
    <location>
        <begin position="188"/>
        <end position="251"/>
    </location>
</feature>
<evidence type="ECO:0000259" key="4">
    <source>
        <dbReference type="Pfam" id="PF03446"/>
    </source>
</evidence>
<dbReference type="SUPFAM" id="SSF51735">
    <property type="entry name" value="NAD(P)-binding Rossmann-fold domains"/>
    <property type="match status" value="1"/>
</dbReference>
<dbReference type="PIRSF" id="PIRSF000103">
    <property type="entry name" value="HIBADH"/>
    <property type="match status" value="1"/>
</dbReference>
<evidence type="ECO:0000313" key="7">
    <source>
        <dbReference type="Proteomes" id="UP000587527"/>
    </source>
</evidence>
<dbReference type="InterPro" id="IPR006115">
    <property type="entry name" value="6PGDH_NADP-bd"/>
</dbReference>
<gene>
    <name evidence="6" type="ORF">F4553_007274</name>
</gene>
<dbReference type="PANTHER" id="PTHR43580">
    <property type="entry name" value="OXIDOREDUCTASE GLYR1-RELATED"/>
    <property type="match status" value="1"/>
</dbReference>
<dbReference type="GO" id="GO:0016491">
    <property type="term" value="F:oxidoreductase activity"/>
    <property type="evidence" value="ECO:0007669"/>
    <property type="project" value="UniProtKB-KW"/>
</dbReference>
<dbReference type="Gene3D" id="1.10.1040.10">
    <property type="entry name" value="N-(1-d-carboxylethyl)-l-norvaline Dehydrogenase, domain 2"/>
    <property type="match status" value="1"/>
</dbReference>
<evidence type="ECO:0000313" key="6">
    <source>
        <dbReference type="EMBL" id="MBB5873840.1"/>
    </source>
</evidence>
<proteinExistence type="inferred from homology"/>
<comment type="similarity">
    <text evidence="1">Belongs to the HIBADH-related family.</text>
</comment>
<evidence type="ECO:0000256" key="3">
    <source>
        <dbReference type="PIRSR" id="PIRSR000103-1"/>
    </source>
</evidence>
<evidence type="ECO:0000256" key="2">
    <source>
        <dbReference type="ARBA" id="ARBA00023002"/>
    </source>
</evidence>
<keyword evidence="7" id="KW-1185">Reference proteome</keyword>
<comment type="caution">
    <text evidence="6">The sequence shown here is derived from an EMBL/GenBank/DDBJ whole genome shotgun (WGS) entry which is preliminary data.</text>
</comment>
<organism evidence="6 7">
    <name type="scientific">Allocatelliglobosispora scoriae</name>
    <dbReference type="NCBI Taxonomy" id="643052"/>
    <lineage>
        <taxon>Bacteria</taxon>
        <taxon>Bacillati</taxon>
        <taxon>Actinomycetota</taxon>
        <taxon>Actinomycetes</taxon>
        <taxon>Micromonosporales</taxon>
        <taxon>Micromonosporaceae</taxon>
        <taxon>Allocatelliglobosispora</taxon>
    </lineage>
</organism>